<dbReference type="EMBL" id="BSYJ01000003">
    <property type="protein sequence ID" value="GMG87352.1"/>
    <property type="molecule type" value="Genomic_DNA"/>
</dbReference>
<protein>
    <recommendedName>
        <fullName evidence="8">Fatty acid hydroxylase domain-containing protein</fullName>
    </recommendedName>
</protein>
<keyword evidence="6 7" id="KW-0472">Membrane</keyword>
<dbReference type="Proteomes" id="UP001224392">
    <property type="component" value="Unassembled WGS sequence"/>
</dbReference>
<evidence type="ECO:0000256" key="1">
    <source>
        <dbReference type="ARBA" id="ARBA00004127"/>
    </source>
</evidence>
<dbReference type="Pfam" id="PF04116">
    <property type="entry name" value="FA_hydroxylase"/>
    <property type="match status" value="1"/>
</dbReference>
<proteinExistence type="predicted"/>
<organism evidence="9 10">
    <name type="scientific">Biformimicrobium ophioploci</name>
    <dbReference type="NCBI Taxonomy" id="3036711"/>
    <lineage>
        <taxon>Bacteria</taxon>
        <taxon>Pseudomonadati</taxon>
        <taxon>Pseudomonadota</taxon>
        <taxon>Gammaproteobacteria</taxon>
        <taxon>Cellvibrionales</taxon>
        <taxon>Microbulbiferaceae</taxon>
        <taxon>Biformimicrobium</taxon>
    </lineage>
</organism>
<gene>
    <name evidence="9" type="ORF">MNKW57_16730</name>
</gene>
<keyword evidence="3 7" id="KW-1133">Transmembrane helix</keyword>
<reference evidence="9 10" key="1">
    <citation type="submission" date="2023-04" db="EMBL/GenBank/DDBJ databases">
        <title>Marinobulbifer ophiurae gen. nov., sp. Nov., isolate from tissue of brittle star Ophioplocus japonicus.</title>
        <authorList>
            <person name="Kawano K."/>
            <person name="Sawayama S."/>
            <person name="Nakagawa S."/>
        </authorList>
    </citation>
    <scope>NUCLEOTIDE SEQUENCE [LARGE SCALE GENOMIC DNA]</scope>
    <source>
        <strain evidence="9 10">NKW57</strain>
    </source>
</reference>
<keyword evidence="10" id="KW-1185">Reference proteome</keyword>
<feature type="domain" description="Fatty acid hydroxylase" evidence="8">
    <location>
        <begin position="119"/>
        <end position="257"/>
    </location>
</feature>
<dbReference type="PANTHER" id="PTHR21624">
    <property type="entry name" value="STEROL DESATURASE-RELATED PROTEIN"/>
    <property type="match status" value="1"/>
</dbReference>
<sequence length="328" mass="37399">MSQEFGLTQVLSAALQEVLQFLGLQDLIVLLGSGDSASLLSLDGLYALFAPLIPVLLIIEILAAIARGQFQWQHFRVPLLTLVTNGIIGRFISLAIAVTVASTLQPFALLETSFTWYWFVYGYLVWEFAHFIYHWAGHKVRLLWCIHSTHHAPQHMNLSVSYAHFFLEAPYADLVRIGICTLLGVDPLVLMIVIGIDAIWGSLIHIGEELMPDGRMGRLHKYILTPSHHRVHHAKNPVYVDTNYCNLLNVWDRVFGTYQEQDPNIRPEYGIKRKDGNNFFECYFGEIASLARDVRQTPRWVDKFRYLIMPPNWTPEEGTPVINREGAV</sequence>
<dbReference type="PANTHER" id="PTHR21624:SF1">
    <property type="entry name" value="ALKYLGLYCEROL MONOOXYGENASE"/>
    <property type="match status" value="1"/>
</dbReference>
<comment type="caution">
    <text evidence="9">The sequence shown here is derived from an EMBL/GenBank/DDBJ whole genome shotgun (WGS) entry which is preliminary data.</text>
</comment>
<evidence type="ECO:0000256" key="4">
    <source>
        <dbReference type="ARBA" id="ARBA00023002"/>
    </source>
</evidence>
<evidence type="ECO:0000256" key="3">
    <source>
        <dbReference type="ARBA" id="ARBA00022989"/>
    </source>
</evidence>
<name>A0ABQ6LZ84_9GAMM</name>
<evidence type="ECO:0000259" key="8">
    <source>
        <dbReference type="Pfam" id="PF04116"/>
    </source>
</evidence>
<evidence type="ECO:0000256" key="5">
    <source>
        <dbReference type="ARBA" id="ARBA00023098"/>
    </source>
</evidence>
<dbReference type="InterPro" id="IPR006694">
    <property type="entry name" value="Fatty_acid_hydroxylase"/>
</dbReference>
<evidence type="ECO:0000313" key="10">
    <source>
        <dbReference type="Proteomes" id="UP001224392"/>
    </source>
</evidence>
<keyword evidence="5" id="KW-0443">Lipid metabolism</keyword>
<feature type="transmembrane region" description="Helical" evidence="7">
    <location>
        <begin position="77"/>
        <end position="104"/>
    </location>
</feature>
<accession>A0ABQ6LZ84</accession>
<keyword evidence="4" id="KW-0560">Oxidoreductase</keyword>
<evidence type="ECO:0000256" key="2">
    <source>
        <dbReference type="ARBA" id="ARBA00022692"/>
    </source>
</evidence>
<evidence type="ECO:0000313" key="9">
    <source>
        <dbReference type="EMBL" id="GMG87352.1"/>
    </source>
</evidence>
<feature type="transmembrane region" description="Helical" evidence="7">
    <location>
        <begin position="44"/>
        <end position="65"/>
    </location>
</feature>
<dbReference type="InterPro" id="IPR051689">
    <property type="entry name" value="Sterol_desaturase/TMEM195"/>
</dbReference>
<comment type="subcellular location">
    <subcellularLocation>
        <location evidence="1">Endomembrane system</location>
        <topology evidence="1">Multi-pass membrane protein</topology>
    </subcellularLocation>
</comment>
<evidence type="ECO:0000256" key="7">
    <source>
        <dbReference type="SAM" id="Phobius"/>
    </source>
</evidence>
<dbReference type="RefSeq" id="WP_285763983.1">
    <property type="nucleotide sequence ID" value="NZ_BSYJ01000003.1"/>
</dbReference>
<feature type="transmembrane region" description="Helical" evidence="7">
    <location>
        <begin position="116"/>
        <end position="136"/>
    </location>
</feature>
<keyword evidence="2 7" id="KW-0812">Transmembrane</keyword>
<evidence type="ECO:0000256" key="6">
    <source>
        <dbReference type="ARBA" id="ARBA00023136"/>
    </source>
</evidence>